<name>A0ABR2GSZ7_9EUKA</name>
<evidence type="ECO:0000313" key="3">
    <source>
        <dbReference type="Proteomes" id="UP001470230"/>
    </source>
</evidence>
<comment type="caution">
    <text evidence="2">The sequence shown here is derived from an EMBL/GenBank/DDBJ whole genome shotgun (WGS) entry which is preliminary data.</text>
</comment>
<reference evidence="2 3" key="1">
    <citation type="submission" date="2024-04" db="EMBL/GenBank/DDBJ databases">
        <title>Tritrichomonas musculus Genome.</title>
        <authorList>
            <person name="Alves-Ferreira E."/>
            <person name="Grigg M."/>
            <person name="Lorenzi H."/>
            <person name="Galac M."/>
        </authorList>
    </citation>
    <scope>NUCLEOTIDE SEQUENCE [LARGE SCALE GENOMIC DNA]</scope>
    <source>
        <strain evidence="2 3">EAF2021</strain>
    </source>
</reference>
<proteinExistence type="predicted"/>
<gene>
    <name evidence="2" type="ORF">M9Y10_037122</name>
</gene>
<protein>
    <submittedName>
        <fullName evidence="2">Uncharacterized protein</fullName>
    </submittedName>
</protein>
<accession>A0ABR2GSZ7</accession>
<sequence length="230" mass="26283">MNHIDSFSVLSNSSSILDSDDNSLISELLSVSSSSKRNDSGLFEPPDFFQFHLNHQNINERVHRHEYEKHSGSFSSSSSIVDESAISTIPSKPQKIKKSKQHQKHNIAIQDTYTTKRAKTVMKNKDKEKTGKTDIKKSENHTNEEESKAETDQNQSINGNLEEEEEEEEDEEEEERKDGEENENAKVFHHSDVHNEKEENKGETQLVSGEGNIIEEESEFDDMSSINSIW</sequence>
<feature type="compositionally biased region" description="Acidic residues" evidence="1">
    <location>
        <begin position="161"/>
        <end position="175"/>
    </location>
</feature>
<feature type="compositionally biased region" description="Acidic residues" evidence="1">
    <location>
        <begin position="213"/>
        <end position="222"/>
    </location>
</feature>
<evidence type="ECO:0000313" key="2">
    <source>
        <dbReference type="EMBL" id="KAK8837073.1"/>
    </source>
</evidence>
<organism evidence="2 3">
    <name type="scientific">Tritrichomonas musculus</name>
    <dbReference type="NCBI Taxonomy" id="1915356"/>
    <lineage>
        <taxon>Eukaryota</taxon>
        <taxon>Metamonada</taxon>
        <taxon>Parabasalia</taxon>
        <taxon>Tritrichomonadida</taxon>
        <taxon>Tritrichomonadidae</taxon>
        <taxon>Tritrichomonas</taxon>
    </lineage>
</organism>
<feature type="region of interest" description="Disordered" evidence="1">
    <location>
        <begin position="87"/>
        <end position="230"/>
    </location>
</feature>
<dbReference type="EMBL" id="JAPFFF010000062">
    <property type="protein sequence ID" value="KAK8837073.1"/>
    <property type="molecule type" value="Genomic_DNA"/>
</dbReference>
<evidence type="ECO:0000256" key="1">
    <source>
        <dbReference type="SAM" id="MobiDB-lite"/>
    </source>
</evidence>
<keyword evidence="3" id="KW-1185">Reference proteome</keyword>
<feature type="compositionally biased region" description="Basic and acidic residues" evidence="1">
    <location>
        <begin position="123"/>
        <end position="151"/>
    </location>
</feature>
<dbReference type="Proteomes" id="UP001470230">
    <property type="component" value="Unassembled WGS sequence"/>
</dbReference>
<feature type="compositionally biased region" description="Basic and acidic residues" evidence="1">
    <location>
        <begin position="176"/>
        <end position="202"/>
    </location>
</feature>
<feature type="compositionally biased region" description="Basic residues" evidence="1">
    <location>
        <begin position="94"/>
        <end position="105"/>
    </location>
</feature>